<dbReference type="GO" id="GO:0016620">
    <property type="term" value="F:oxidoreductase activity, acting on the aldehyde or oxo group of donors, NAD or NADP as acceptor"/>
    <property type="evidence" value="ECO:0007669"/>
    <property type="project" value="InterPro"/>
</dbReference>
<evidence type="ECO:0000259" key="5">
    <source>
        <dbReference type="Pfam" id="PF00171"/>
    </source>
</evidence>
<evidence type="ECO:0000313" key="9">
    <source>
        <dbReference type="Proteomes" id="UP000681131"/>
    </source>
</evidence>
<reference evidence="7 9" key="2">
    <citation type="submission" date="2019-08" db="EMBL/GenBank/DDBJ databases">
        <title>Complete genome sequences of Francisella adeliensis (FSC1325 and FSC1326).</title>
        <authorList>
            <person name="Ohrman C."/>
            <person name="Uneklint I."/>
            <person name="Vallesi A."/>
            <person name="Karlsson L."/>
            <person name="Sjodin A."/>
        </authorList>
    </citation>
    <scope>NUCLEOTIDE SEQUENCE [LARGE SCALE GENOMIC DNA]</scope>
    <source>
        <strain evidence="7 9">FSC1325</strain>
    </source>
</reference>
<dbReference type="Proteomes" id="UP000681131">
    <property type="component" value="Chromosome"/>
</dbReference>
<dbReference type="PANTHER" id="PTHR11699">
    <property type="entry name" value="ALDEHYDE DEHYDROGENASE-RELATED"/>
    <property type="match status" value="1"/>
</dbReference>
<dbReference type="EMBL" id="CP021781">
    <property type="protein sequence ID" value="AXA34171.1"/>
    <property type="molecule type" value="Genomic_DNA"/>
</dbReference>
<dbReference type="InterPro" id="IPR016163">
    <property type="entry name" value="Ald_DH_C"/>
</dbReference>
<name>A0A2Z4XZ95_9GAMM</name>
<accession>A0A2Z4XZ95</accession>
<proteinExistence type="inferred from homology"/>
<dbReference type="KEGG" id="fad:CDH04_07040"/>
<reference evidence="6 8" key="1">
    <citation type="submission" date="2017-06" db="EMBL/GenBank/DDBJ databases">
        <title>Complete genome of Francisella adeliensis.</title>
        <authorList>
            <person name="Vallesi A."/>
            <person name="Sjodin A."/>
        </authorList>
    </citation>
    <scope>NUCLEOTIDE SEQUENCE [LARGE SCALE GENOMIC DNA]</scope>
    <source>
        <strain evidence="6 8">FDC440</strain>
    </source>
</reference>
<dbReference type="OrthoDB" id="9768731at2"/>
<dbReference type="InterPro" id="IPR016161">
    <property type="entry name" value="Ald_DH/histidinol_DH"/>
</dbReference>
<feature type="active site" evidence="3">
    <location>
        <position position="226"/>
    </location>
</feature>
<dbReference type="InterPro" id="IPR015590">
    <property type="entry name" value="Aldehyde_DH_dom"/>
</dbReference>
<sequence>MDIINPATNKVITSLKSDTKDSVNVKIQELKSGQSKWAKTTLTHRLGCIKSFRDDLLQNIDKYANDLTQEVGKPVFESVNEINAACERIDFFLNNLEKVLQVESFAQDTATKEELGYEPLGVIANISAWNYPYLVGVNVFVPAILCGNAVAYKPSEYSTLTGRNIEQALYNSKVPQDVFKCLVGDGSVGQALLDSDLDGYYFTGSKQTGVYIAQQVASKLVPVGLELGGKDPAYVTQNISDVDGVAEGLVSGAFYNNGQSCCSVERIYVHESHYDKFVKAFVEHTQELVVGDPQDSNTTNGAITRSQHLAFLESQVKDAVSKGASLLTGGKIIEADGNFFEPTVLVDVNGDMSVMVDESFGPIIGIQKVSSDEEAVKLMNASEFGLTASVFTEDGSQARDLMKKISAGNVYMNCCDRVSPNLPWAGRKMSGLGASLSKHGIYAFTQTKGFHFRR</sequence>
<dbReference type="PROSITE" id="PS00687">
    <property type="entry name" value="ALDEHYDE_DEHYDR_GLU"/>
    <property type="match status" value="1"/>
</dbReference>
<evidence type="ECO:0000313" key="8">
    <source>
        <dbReference type="Proteomes" id="UP000251120"/>
    </source>
</evidence>
<dbReference type="InterPro" id="IPR016162">
    <property type="entry name" value="Ald_DH_N"/>
</dbReference>
<dbReference type="Pfam" id="PF00171">
    <property type="entry name" value="Aldedh"/>
    <property type="match status" value="1"/>
</dbReference>
<evidence type="ECO:0000256" key="2">
    <source>
        <dbReference type="ARBA" id="ARBA00023002"/>
    </source>
</evidence>
<evidence type="ECO:0000313" key="6">
    <source>
        <dbReference type="EMBL" id="AXA34171.1"/>
    </source>
</evidence>
<dbReference type="InterPro" id="IPR029510">
    <property type="entry name" value="Ald_DH_CS_GLU"/>
</dbReference>
<feature type="domain" description="Aldehyde dehydrogenase" evidence="5">
    <location>
        <begin position="1"/>
        <end position="448"/>
    </location>
</feature>
<dbReference type="SUPFAM" id="SSF53720">
    <property type="entry name" value="ALDH-like"/>
    <property type="match status" value="1"/>
</dbReference>
<evidence type="ECO:0000256" key="1">
    <source>
        <dbReference type="ARBA" id="ARBA00009986"/>
    </source>
</evidence>
<evidence type="ECO:0000313" key="7">
    <source>
        <dbReference type="EMBL" id="QIW12415.1"/>
    </source>
</evidence>
<dbReference type="RefSeq" id="WP_112870349.1">
    <property type="nucleotide sequence ID" value="NZ_CP021781.1"/>
</dbReference>
<dbReference type="AlphaFoldDB" id="A0A2Z4XZ95"/>
<dbReference type="Gene3D" id="3.40.309.10">
    <property type="entry name" value="Aldehyde Dehydrogenase, Chain A, domain 2"/>
    <property type="match status" value="1"/>
</dbReference>
<dbReference type="FunFam" id="3.40.309.10:FF:000009">
    <property type="entry name" value="Aldehyde dehydrogenase A"/>
    <property type="match status" value="1"/>
</dbReference>
<gene>
    <name evidence="6" type="ORF">CDH04_07040</name>
    <name evidence="7" type="ORF">FZC43_07040</name>
</gene>
<comment type="similarity">
    <text evidence="1 4">Belongs to the aldehyde dehydrogenase family.</text>
</comment>
<keyword evidence="9" id="KW-1185">Reference proteome</keyword>
<keyword evidence="2 4" id="KW-0560">Oxidoreductase</keyword>
<evidence type="ECO:0000256" key="4">
    <source>
        <dbReference type="RuleBase" id="RU003345"/>
    </source>
</evidence>
<evidence type="ECO:0000256" key="3">
    <source>
        <dbReference type="PROSITE-ProRule" id="PRU10007"/>
    </source>
</evidence>
<dbReference type="EMBL" id="CP043424">
    <property type="protein sequence ID" value="QIW12415.1"/>
    <property type="molecule type" value="Genomic_DNA"/>
</dbReference>
<protein>
    <submittedName>
        <fullName evidence="6 7">Aldehyde dehydrogenase</fullName>
    </submittedName>
</protein>
<organism evidence="6 8">
    <name type="scientific">Francisella adeliensis</name>
    <dbReference type="NCBI Taxonomy" id="2007306"/>
    <lineage>
        <taxon>Bacteria</taxon>
        <taxon>Pseudomonadati</taxon>
        <taxon>Pseudomonadota</taxon>
        <taxon>Gammaproteobacteria</taxon>
        <taxon>Thiotrichales</taxon>
        <taxon>Francisellaceae</taxon>
        <taxon>Francisella</taxon>
    </lineage>
</organism>
<dbReference type="Gene3D" id="3.40.605.10">
    <property type="entry name" value="Aldehyde Dehydrogenase, Chain A, domain 1"/>
    <property type="match status" value="1"/>
</dbReference>
<dbReference type="Proteomes" id="UP000251120">
    <property type="component" value="Chromosome"/>
</dbReference>